<gene>
    <name evidence="1" type="ORF">RF11_14494</name>
</gene>
<comment type="caution">
    <text evidence="1">The sequence shown here is derived from an EMBL/GenBank/DDBJ whole genome shotgun (WGS) entry which is preliminary data.</text>
</comment>
<dbReference type="OrthoDB" id="7701410at2759"/>
<proteinExistence type="predicted"/>
<dbReference type="AlphaFoldDB" id="A0A0C2MZX3"/>
<dbReference type="Proteomes" id="UP000031668">
    <property type="component" value="Unassembled WGS sequence"/>
</dbReference>
<reference evidence="1 2" key="1">
    <citation type="journal article" date="2014" name="Genome Biol. Evol.">
        <title>The genome of the myxosporean Thelohanellus kitauei shows adaptations to nutrient acquisition within its fish host.</title>
        <authorList>
            <person name="Yang Y."/>
            <person name="Xiong J."/>
            <person name="Zhou Z."/>
            <person name="Huo F."/>
            <person name="Miao W."/>
            <person name="Ran C."/>
            <person name="Liu Y."/>
            <person name="Zhang J."/>
            <person name="Feng J."/>
            <person name="Wang M."/>
            <person name="Wang M."/>
            <person name="Wang L."/>
            <person name="Yao B."/>
        </authorList>
    </citation>
    <scope>NUCLEOTIDE SEQUENCE [LARGE SCALE GENOMIC DNA]</scope>
    <source>
        <strain evidence="1">Wuqing</strain>
    </source>
</reference>
<name>A0A0C2MZX3_THEKT</name>
<sequence length="413" mass="49023">MDSSNIDYPQIDQISIDNYIVNTKSLDLTIQIVAVRNFISHIWTKTDSMCDQIFIQHYPNDLHQQFILMSDCGPIVDRYHELKTIFIDVFIFIFRKPNYHIDWLTQSIVLLFLSFIKTSRDHSEIVQITFFDSINNCISNKTNRILFINENGMFYLCLFFNIENVDLATMYWNMCNRVYKQDFENKYLSHTKLTDCVNIIMSEFEVNRAIFSAKILFMVLRMIHRSRILDQVIFDVNEFHEITASILSYYLNLNHGPMIIVSLSKIWTGILNGSHQNFQIDNIDKLMTLCAIFSIDLSHKLRTAYQGRGTFHFTKNKKMKLYIIHLTILAYDMIDHTFYPWFKDVLMVLHVSFQRYFENYSTNDLSIEDQLHFFQYYIKSYSITSLPLSYLDDQAIKNFLQKIVTNPLLSNIF</sequence>
<evidence type="ECO:0000313" key="1">
    <source>
        <dbReference type="EMBL" id="KII72921.1"/>
    </source>
</evidence>
<evidence type="ECO:0000313" key="2">
    <source>
        <dbReference type="Proteomes" id="UP000031668"/>
    </source>
</evidence>
<organism evidence="1 2">
    <name type="scientific">Thelohanellus kitauei</name>
    <name type="common">Myxosporean</name>
    <dbReference type="NCBI Taxonomy" id="669202"/>
    <lineage>
        <taxon>Eukaryota</taxon>
        <taxon>Metazoa</taxon>
        <taxon>Cnidaria</taxon>
        <taxon>Myxozoa</taxon>
        <taxon>Myxosporea</taxon>
        <taxon>Bivalvulida</taxon>
        <taxon>Platysporina</taxon>
        <taxon>Myxobolidae</taxon>
        <taxon>Thelohanellus</taxon>
    </lineage>
</organism>
<dbReference type="EMBL" id="JWZT01001075">
    <property type="protein sequence ID" value="KII72921.1"/>
    <property type="molecule type" value="Genomic_DNA"/>
</dbReference>
<protein>
    <submittedName>
        <fullName evidence="1">Uncharacterized protein</fullName>
    </submittedName>
</protein>
<keyword evidence="2" id="KW-1185">Reference proteome</keyword>
<accession>A0A0C2MZX3</accession>